<proteinExistence type="predicted"/>
<evidence type="ECO:0000313" key="2">
    <source>
        <dbReference type="EMBL" id="MBT0768762.1"/>
    </source>
</evidence>
<name>A0ABS5TCF1_9ACTN</name>
<gene>
    <name evidence="2" type="ORF">KIH74_07485</name>
</gene>
<protein>
    <recommendedName>
        <fullName evidence="4">Lipoprotein</fullName>
    </recommendedName>
</protein>
<feature type="chain" id="PRO_5045757351" description="Lipoprotein" evidence="1">
    <location>
        <begin position="33"/>
        <end position="54"/>
    </location>
</feature>
<dbReference type="Proteomes" id="UP001197247">
    <property type="component" value="Unassembled WGS sequence"/>
</dbReference>
<keyword evidence="3" id="KW-1185">Reference proteome</keyword>
<dbReference type="RefSeq" id="WP_214155069.1">
    <property type="nucleotide sequence ID" value="NZ_JAHBAY010000003.1"/>
</dbReference>
<dbReference type="PROSITE" id="PS51257">
    <property type="entry name" value="PROKAR_LIPOPROTEIN"/>
    <property type="match status" value="1"/>
</dbReference>
<feature type="signal peptide" evidence="1">
    <location>
        <begin position="1"/>
        <end position="32"/>
    </location>
</feature>
<sequence length="54" mass="5357">MMSARTGVTRTGTTGLLISLLLAACSSGGTSAASCAVAVEYQGRLYTDRGGTDG</sequence>
<organism evidence="2 3">
    <name type="scientific">Kineosporia corallincola</name>
    <dbReference type="NCBI Taxonomy" id="2835133"/>
    <lineage>
        <taxon>Bacteria</taxon>
        <taxon>Bacillati</taxon>
        <taxon>Actinomycetota</taxon>
        <taxon>Actinomycetes</taxon>
        <taxon>Kineosporiales</taxon>
        <taxon>Kineosporiaceae</taxon>
        <taxon>Kineosporia</taxon>
    </lineage>
</organism>
<accession>A0ABS5TCF1</accession>
<keyword evidence="1" id="KW-0732">Signal</keyword>
<evidence type="ECO:0008006" key="4">
    <source>
        <dbReference type="Google" id="ProtNLM"/>
    </source>
</evidence>
<evidence type="ECO:0000256" key="1">
    <source>
        <dbReference type="SAM" id="SignalP"/>
    </source>
</evidence>
<comment type="caution">
    <text evidence="2">The sequence shown here is derived from an EMBL/GenBank/DDBJ whole genome shotgun (WGS) entry which is preliminary data.</text>
</comment>
<evidence type="ECO:0000313" key="3">
    <source>
        <dbReference type="Proteomes" id="UP001197247"/>
    </source>
</evidence>
<dbReference type="EMBL" id="JAHBAY010000003">
    <property type="protein sequence ID" value="MBT0768762.1"/>
    <property type="molecule type" value="Genomic_DNA"/>
</dbReference>
<reference evidence="2 3" key="1">
    <citation type="submission" date="2021-05" db="EMBL/GenBank/DDBJ databases">
        <title>Kineosporia and Streptomyces sp. nov. two new marine actinobacteria isolated from Coral.</title>
        <authorList>
            <person name="Buangrab K."/>
            <person name="Sutthacheep M."/>
            <person name="Yeemin T."/>
            <person name="Harunari E."/>
            <person name="Igarashi Y."/>
            <person name="Kanchanasin P."/>
            <person name="Tanasupawat S."/>
            <person name="Phongsopitanun W."/>
        </authorList>
    </citation>
    <scope>NUCLEOTIDE SEQUENCE [LARGE SCALE GENOMIC DNA]</scope>
    <source>
        <strain evidence="2 3">J2-2</strain>
    </source>
</reference>